<keyword evidence="2" id="KW-0812">Transmembrane</keyword>
<feature type="region of interest" description="Disordered" evidence="1">
    <location>
        <begin position="68"/>
        <end position="92"/>
    </location>
</feature>
<feature type="signal peptide" evidence="3">
    <location>
        <begin position="1"/>
        <end position="30"/>
    </location>
</feature>
<dbReference type="KEGG" id="hbh:E4T21_03670"/>
<evidence type="ECO:0000313" key="4">
    <source>
        <dbReference type="EMBL" id="QEM80750.1"/>
    </source>
</evidence>
<keyword evidence="3" id="KW-0732">Signal</keyword>
<sequence length="92" mass="9813">MFQRTPFQRTLGLASLVLISSSLAATPAFAYVGPGAGLTAIGTMIAVILALVLAVVGFVWYPLKRLMRKKRTASTQENVQAEEASDDSRGSQ</sequence>
<keyword evidence="5" id="KW-1185">Reference proteome</keyword>
<feature type="chain" id="PRO_5022911983" evidence="3">
    <location>
        <begin position="31"/>
        <end position="92"/>
    </location>
</feature>
<dbReference type="AlphaFoldDB" id="A0A5C1NCR5"/>
<keyword evidence="2" id="KW-0472">Membrane</keyword>
<proteinExistence type="predicted"/>
<dbReference type="RefSeq" id="WP_149283623.1">
    <property type="nucleotide sequence ID" value="NZ_CP038437.2"/>
</dbReference>
<dbReference type="Proteomes" id="UP000324285">
    <property type="component" value="Chromosome"/>
</dbReference>
<organism evidence="4 5">
    <name type="scientific">Halomonas binhaiensis</name>
    <dbReference type="NCBI Taxonomy" id="2562282"/>
    <lineage>
        <taxon>Bacteria</taxon>
        <taxon>Pseudomonadati</taxon>
        <taxon>Pseudomonadota</taxon>
        <taxon>Gammaproteobacteria</taxon>
        <taxon>Oceanospirillales</taxon>
        <taxon>Halomonadaceae</taxon>
        <taxon>Halomonas</taxon>
    </lineage>
</organism>
<evidence type="ECO:0000256" key="2">
    <source>
        <dbReference type="SAM" id="Phobius"/>
    </source>
</evidence>
<keyword evidence="2" id="KW-1133">Transmembrane helix</keyword>
<protein>
    <submittedName>
        <fullName evidence="4">Uncharacterized protein</fullName>
    </submittedName>
</protein>
<name>A0A5C1NCR5_9GAMM</name>
<evidence type="ECO:0000256" key="3">
    <source>
        <dbReference type="SAM" id="SignalP"/>
    </source>
</evidence>
<evidence type="ECO:0000256" key="1">
    <source>
        <dbReference type="SAM" id="MobiDB-lite"/>
    </source>
</evidence>
<evidence type="ECO:0000313" key="5">
    <source>
        <dbReference type="Proteomes" id="UP000324285"/>
    </source>
</evidence>
<dbReference type="OrthoDB" id="6174270at2"/>
<accession>A0A5C1NCR5</accession>
<reference evidence="4" key="1">
    <citation type="submission" date="2021-02" db="EMBL/GenBank/DDBJ databases">
        <title>Strain Y2R2, a novel species of the genus Halomonas.</title>
        <authorList>
            <person name="Huang H."/>
        </authorList>
    </citation>
    <scope>NUCLEOTIDE SEQUENCE</scope>
    <source>
        <strain evidence="4">Y2R2</strain>
    </source>
</reference>
<dbReference type="EMBL" id="CP038437">
    <property type="protein sequence ID" value="QEM80750.1"/>
    <property type="molecule type" value="Genomic_DNA"/>
</dbReference>
<gene>
    <name evidence="4" type="ORF">E4T21_03670</name>
</gene>
<feature type="transmembrane region" description="Helical" evidence="2">
    <location>
        <begin position="40"/>
        <end position="61"/>
    </location>
</feature>